<accession>A0ABV2QPL0</accession>
<dbReference type="PANTHER" id="PTHR32432:SF3">
    <property type="entry name" value="ETHANOLAMINE UTILIZATION PROTEIN EUTJ"/>
    <property type="match status" value="1"/>
</dbReference>
<evidence type="ECO:0000313" key="2">
    <source>
        <dbReference type="EMBL" id="MET4582813.1"/>
    </source>
</evidence>
<protein>
    <submittedName>
        <fullName evidence="2">Type IV pilus assembly protein PilM</fullName>
    </submittedName>
</protein>
<dbReference type="EMBL" id="JBEPSJ010000002">
    <property type="protein sequence ID" value="MET4582813.1"/>
    <property type="molecule type" value="Genomic_DNA"/>
</dbReference>
<dbReference type="InterPro" id="IPR043129">
    <property type="entry name" value="ATPase_NBD"/>
</dbReference>
<gene>
    <name evidence="2" type="ORF">ABIE21_002323</name>
</gene>
<dbReference type="CDD" id="cd24049">
    <property type="entry name" value="ASKHA_NBD_PilM"/>
    <property type="match status" value="1"/>
</dbReference>
<dbReference type="Gene3D" id="3.30.420.40">
    <property type="match status" value="2"/>
</dbReference>
<reference evidence="2 3" key="1">
    <citation type="submission" date="2024-06" db="EMBL/GenBank/DDBJ databases">
        <title>Sorghum-associated microbial communities from plants grown in Nebraska, USA.</title>
        <authorList>
            <person name="Schachtman D."/>
        </authorList>
    </citation>
    <scope>NUCLEOTIDE SEQUENCE [LARGE SCALE GENOMIC DNA]</scope>
    <source>
        <strain evidence="2 3">2857</strain>
    </source>
</reference>
<dbReference type="Proteomes" id="UP001549257">
    <property type="component" value="Unassembled WGS sequence"/>
</dbReference>
<feature type="domain" description="SHS2" evidence="1">
    <location>
        <begin position="5"/>
        <end position="173"/>
    </location>
</feature>
<sequence length="348" mass="36450">MATRIVGIDIGSTSVRAVEVEGSTKAKPSVVRYHEVPLPSGAAKSGEVLETHTVASALKKLWSSGGFKSKDVVLGMGNQRVIARDLVMPKMSLTQIREALPFQVQDMLPMPVSEALLDFYPISEAEGENGPVVNGLLVAAVKQSVLANVDAALLAGLTPVEVDLIPFALSRLQARSHGGPETIAIVDVGSATTNVVIIIGGVPQFVRIIPAGGNDATLAIAMSLEIEEGIAENAKRALGLSPSAVNPEHRPILEHIHRASAELLNSIRNTLSYFDNTHQVANVERIVLSGGGSRLAGFASALQELTRTEVVLSDPFATLNASKSVSQHSPDVRDSMSVALGLALGSAA</sequence>
<evidence type="ECO:0000259" key="1">
    <source>
        <dbReference type="SMART" id="SM00842"/>
    </source>
</evidence>
<dbReference type="Pfam" id="PF11104">
    <property type="entry name" value="PilM_2"/>
    <property type="match status" value="1"/>
</dbReference>
<dbReference type="InterPro" id="IPR003494">
    <property type="entry name" value="SHS2_FtsA"/>
</dbReference>
<dbReference type="PIRSF" id="PIRSF019169">
    <property type="entry name" value="PilM"/>
    <property type="match status" value="1"/>
</dbReference>
<dbReference type="RefSeq" id="WP_354024968.1">
    <property type="nucleotide sequence ID" value="NZ_JBEPSJ010000002.1"/>
</dbReference>
<keyword evidence="3" id="KW-1185">Reference proteome</keyword>
<name>A0ABV2QPL0_9MICO</name>
<proteinExistence type="predicted"/>
<dbReference type="SUPFAM" id="SSF53067">
    <property type="entry name" value="Actin-like ATPase domain"/>
    <property type="match status" value="2"/>
</dbReference>
<dbReference type="InterPro" id="IPR005883">
    <property type="entry name" value="PilM"/>
</dbReference>
<dbReference type="PANTHER" id="PTHR32432">
    <property type="entry name" value="CELL DIVISION PROTEIN FTSA-RELATED"/>
    <property type="match status" value="1"/>
</dbReference>
<organism evidence="2 3">
    <name type="scientific">Conyzicola nivalis</name>
    <dbReference type="NCBI Taxonomy" id="1477021"/>
    <lineage>
        <taxon>Bacteria</taxon>
        <taxon>Bacillati</taxon>
        <taxon>Actinomycetota</taxon>
        <taxon>Actinomycetes</taxon>
        <taxon>Micrococcales</taxon>
        <taxon>Microbacteriaceae</taxon>
        <taxon>Conyzicola</taxon>
    </lineage>
</organism>
<comment type="caution">
    <text evidence="2">The sequence shown here is derived from an EMBL/GenBank/DDBJ whole genome shotgun (WGS) entry which is preliminary data.</text>
</comment>
<dbReference type="SMART" id="SM00842">
    <property type="entry name" value="FtsA"/>
    <property type="match status" value="1"/>
</dbReference>
<dbReference type="InterPro" id="IPR050696">
    <property type="entry name" value="FtsA/MreB"/>
</dbReference>
<dbReference type="NCBIfam" id="TIGR01175">
    <property type="entry name" value="pilM"/>
    <property type="match status" value="1"/>
</dbReference>
<evidence type="ECO:0000313" key="3">
    <source>
        <dbReference type="Proteomes" id="UP001549257"/>
    </source>
</evidence>
<dbReference type="Gene3D" id="3.30.1490.300">
    <property type="match status" value="1"/>
</dbReference>